<dbReference type="AlphaFoldDB" id="A0A0R1SF74"/>
<keyword evidence="3" id="KW-0677">Repeat</keyword>
<evidence type="ECO:0000256" key="2">
    <source>
        <dbReference type="ARBA" id="ARBA00022679"/>
    </source>
</evidence>
<dbReference type="EC" id="2.3.1.-" evidence="5"/>
<gene>
    <name evidence="7" type="ORF">FC85_GL002580</name>
</gene>
<accession>A0A0R1SF74</accession>
<keyword evidence="4 5" id="KW-0012">Acyltransferase</keyword>
<dbReference type="InterPro" id="IPR024688">
    <property type="entry name" value="Mac_dom"/>
</dbReference>
<dbReference type="PANTHER" id="PTHR43017:SF1">
    <property type="entry name" value="ACETYLTRANSFERASE YJL218W-RELATED"/>
    <property type="match status" value="1"/>
</dbReference>
<proteinExistence type="inferred from homology"/>
<dbReference type="Pfam" id="PF12464">
    <property type="entry name" value="Mac"/>
    <property type="match status" value="1"/>
</dbReference>
<dbReference type="SMART" id="SM01266">
    <property type="entry name" value="Mac"/>
    <property type="match status" value="1"/>
</dbReference>
<dbReference type="InterPro" id="IPR001451">
    <property type="entry name" value="Hexapep"/>
</dbReference>
<evidence type="ECO:0000313" key="8">
    <source>
        <dbReference type="Proteomes" id="UP000052013"/>
    </source>
</evidence>
<dbReference type="FunFam" id="2.160.10.10:FF:000025">
    <property type="entry name" value="Hexapeptide-repeat containing-acetyltransferase"/>
    <property type="match status" value="1"/>
</dbReference>
<dbReference type="PROSITE" id="PS00101">
    <property type="entry name" value="HEXAPEP_TRANSFERASES"/>
    <property type="match status" value="1"/>
</dbReference>
<dbReference type="PATRIC" id="fig|1423739.3.peg.2678"/>
<dbReference type="SUPFAM" id="SSF51161">
    <property type="entry name" value="Trimeric LpxA-like enzymes"/>
    <property type="match status" value="1"/>
</dbReference>
<evidence type="ECO:0000259" key="6">
    <source>
        <dbReference type="SMART" id="SM01266"/>
    </source>
</evidence>
<evidence type="ECO:0000256" key="3">
    <source>
        <dbReference type="ARBA" id="ARBA00022737"/>
    </source>
</evidence>
<dbReference type="Proteomes" id="UP000052013">
    <property type="component" value="Unassembled WGS sequence"/>
</dbReference>
<dbReference type="GO" id="GO:0008870">
    <property type="term" value="F:galactoside O-acetyltransferase activity"/>
    <property type="evidence" value="ECO:0007669"/>
    <property type="project" value="TreeGrafter"/>
</dbReference>
<dbReference type="InterPro" id="IPR018357">
    <property type="entry name" value="Hexapep_transf_CS"/>
</dbReference>
<reference evidence="7 8" key="1">
    <citation type="journal article" date="2015" name="Genome Announc.">
        <title>Expanding the biotechnology potential of lactobacilli through comparative genomics of 213 strains and associated genera.</title>
        <authorList>
            <person name="Sun Z."/>
            <person name="Harris H.M."/>
            <person name="McCann A."/>
            <person name="Guo C."/>
            <person name="Argimon S."/>
            <person name="Zhang W."/>
            <person name="Yang X."/>
            <person name="Jeffery I.B."/>
            <person name="Cooney J.C."/>
            <person name="Kagawa T.F."/>
            <person name="Liu W."/>
            <person name="Song Y."/>
            <person name="Salvetti E."/>
            <person name="Wrobel A."/>
            <person name="Rasinkangas P."/>
            <person name="Parkhill J."/>
            <person name="Rea M.C."/>
            <person name="O'Sullivan O."/>
            <person name="Ritari J."/>
            <person name="Douillard F.P."/>
            <person name="Paul Ross R."/>
            <person name="Yang R."/>
            <person name="Briner A.E."/>
            <person name="Felis G.E."/>
            <person name="de Vos W.M."/>
            <person name="Barrangou R."/>
            <person name="Klaenhammer T.R."/>
            <person name="Caufield P.W."/>
            <person name="Cui Y."/>
            <person name="Zhang H."/>
            <person name="O'Toole P.W."/>
        </authorList>
    </citation>
    <scope>NUCLEOTIDE SEQUENCE [LARGE SCALE GENOMIC DNA]</scope>
    <source>
        <strain evidence="7 8">DSM 14421</strain>
    </source>
</reference>
<keyword evidence="2 5" id="KW-0808">Transferase</keyword>
<protein>
    <recommendedName>
        <fullName evidence="5">Acetyltransferase</fullName>
        <ecNumber evidence="5">2.3.1.-</ecNumber>
    </recommendedName>
</protein>
<evidence type="ECO:0000256" key="5">
    <source>
        <dbReference type="RuleBase" id="RU367021"/>
    </source>
</evidence>
<evidence type="ECO:0000313" key="7">
    <source>
        <dbReference type="EMBL" id="KRL67724.1"/>
    </source>
</evidence>
<dbReference type="InterPro" id="IPR011004">
    <property type="entry name" value="Trimer_LpxA-like_sf"/>
</dbReference>
<organism evidence="7 8">
    <name type="scientific">Lentilactobacillus diolivorans DSM 14421</name>
    <dbReference type="NCBI Taxonomy" id="1423739"/>
    <lineage>
        <taxon>Bacteria</taxon>
        <taxon>Bacillati</taxon>
        <taxon>Bacillota</taxon>
        <taxon>Bacilli</taxon>
        <taxon>Lactobacillales</taxon>
        <taxon>Lactobacillaceae</taxon>
        <taxon>Lentilactobacillus</taxon>
    </lineage>
</organism>
<feature type="domain" description="Maltose/galactoside acetyltransferase" evidence="6">
    <location>
        <begin position="5"/>
        <end position="57"/>
    </location>
</feature>
<evidence type="ECO:0000256" key="4">
    <source>
        <dbReference type="ARBA" id="ARBA00023315"/>
    </source>
</evidence>
<dbReference type="PANTHER" id="PTHR43017">
    <property type="entry name" value="GALACTOSIDE O-ACETYLTRANSFERASE"/>
    <property type="match status" value="1"/>
</dbReference>
<name>A0A0R1SF74_9LACO</name>
<evidence type="ECO:0000256" key="1">
    <source>
        <dbReference type="ARBA" id="ARBA00007274"/>
    </source>
</evidence>
<sequence length="202" mass="22360">MASQEERMLAGKLYNVYDKDLAKKYERKDNLLHRINFPQEGVDPQAELKRLIGKMGKNSYIEPPFFCDFGENITVGDDFYCNTNAIFLDSGKITIGSRVLIGPRVSLFAAGHPIDADVRNKWLGFGKPVTIGDDVWIGGSTVVNPGVTIGSNVVIGSGSVVTHDIPDNVVAVGNPCHVLRKITEDDKQEWQAQYRDYQADQS</sequence>
<comment type="similarity">
    <text evidence="1 5">Belongs to the transferase hexapeptide repeat family.</text>
</comment>
<dbReference type="EMBL" id="AZEY01000029">
    <property type="protein sequence ID" value="KRL67724.1"/>
    <property type="molecule type" value="Genomic_DNA"/>
</dbReference>
<dbReference type="RefSeq" id="WP_057864176.1">
    <property type="nucleotide sequence ID" value="NZ_AZEY01000029.1"/>
</dbReference>
<dbReference type="CDD" id="cd03357">
    <property type="entry name" value="LbH_MAT_GAT"/>
    <property type="match status" value="1"/>
</dbReference>
<dbReference type="Gene3D" id="2.160.10.10">
    <property type="entry name" value="Hexapeptide repeat proteins"/>
    <property type="match status" value="1"/>
</dbReference>
<dbReference type="Pfam" id="PF00132">
    <property type="entry name" value="Hexapep"/>
    <property type="match status" value="1"/>
</dbReference>
<comment type="caution">
    <text evidence="7">The sequence shown here is derived from an EMBL/GenBank/DDBJ whole genome shotgun (WGS) entry which is preliminary data.</text>
</comment>
<dbReference type="STRING" id="1423739.FC85_GL002580"/>
<dbReference type="InterPro" id="IPR039369">
    <property type="entry name" value="LacA-like"/>
</dbReference>